<accession>A0AAD9KU78</accession>
<gene>
    <name evidence="1" type="ORF">NP493_636g01000</name>
</gene>
<evidence type="ECO:0000313" key="2">
    <source>
        <dbReference type="Proteomes" id="UP001209878"/>
    </source>
</evidence>
<keyword evidence="2" id="KW-1185">Reference proteome</keyword>
<dbReference type="EMBL" id="JAODUO010000636">
    <property type="protein sequence ID" value="KAK2176833.1"/>
    <property type="molecule type" value="Genomic_DNA"/>
</dbReference>
<organism evidence="1 2">
    <name type="scientific">Ridgeia piscesae</name>
    <name type="common">Tubeworm</name>
    <dbReference type="NCBI Taxonomy" id="27915"/>
    <lineage>
        <taxon>Eukaryota</taxon>
        <taxon>Metazoa</taxon>
        <taxon>Spiralia</taxon>
        <taxon>Lophotrochozoa</taxon>
        <taxon>Annelida</taxon>
        <taxon>Polychaeta</taxon>
        <taxon>Sedentaria</taxon>
        <taxon>Canalipalpata</taxon>
        <taxon>Sabellida</taxon>
        <taxon>Siboglinidae</taxon>
        <taxon>Ridgeia</taxon>
    </lineage>
</organism>
<name>A0AAD9KU78_RIDPI</name>
<dbReference type="AlphaFoldDB" id="A0AAD9KU78"/>
<proteinExistence type="predicted"/>
<sequence>MSNLILSLPHCHQHIAILYIYIYRQYTVYT</sequence>
<reference evidence="1" key="1">
    <citation type="journal article" date="2023" name="Mol. Biol. Evol.">
        <title>Third-Generation Sequencing Reveals the Adaptive Role of the Epigenome in Three Deep-Sea Polychaetes.</title>
        <authorList>
            <person name="Perez M."/>
            <person name="Aroh O."/>
            <person name="Sun Y."/>
            <person name="Lan Y."/>
            <person name="Juniper S.K."/>
            <person name="Young C.R."/>
            <person name="Angers B."/>
            <person name="Qian P.Y."/>
        </authorList>
    </citation>
    <scope>NUCLEOTIDE SEQUENCE</scope>
    <source>
        <strain evidence="1">R07B-5</strain>
    </source>
</reference>
<protein>
    <submittedName>
        <fullName evidence="1">Uncharacterized protein</fullName>
    </submittedName>
</protein>
<evidence type="ECO:0000313" key="1">
    <source>
        <dbReference type="EMBL" id="KAK2176833.1"/>
    </source>
</evidence>
<comment type="caution">
    <text evidence="1">The sequence shown here is derived from an EMBL/GenBank/DDBJ whole genome shotgun (WGS) entry which is preliminary data.</text>
</comment>
<dbReference type="Proteomes" id="UP001209878">
    <property type="component" value="Unassembled WGS sequence"/>
</dbReference>